<feature type="region of interest" description="Disordered" evidence="1">
    <location>
        <begin position="155"/>
        <end position="182"/>
    </location>
</feature>
<sequence>MDEVYTWVEDKRKDEGRKAFFSFLSEQRQIWTPSHIFNQCCVKWLADGDPDLDEDDDGYFDEYSCRNGCDGSRCDRDHPRITLRFDASDGATVATVSHRLGPLLQYFNRRVSEGTAWPHGSTEYQLNGYIRENLTDMCSQDEFGGHLVKIKRGSLDASDSAQRGEQEQEEREKKRQRVGEHGRNEPFALFEETFDIVTQERLQVDLENDFMSLFCLRSATKYLKKVATTIALKKITTLSLSLTPLADGMERFGEDMDKLDGYDTETWDISCWDPPEGVVAYDKRAKIDFVFREAEDSSPGGAYYPVDTTASTFTWKSGKLRLDCDEDDAYSGQLMRAYWHPSQVDPVDAPARLSMYGQAKPTLGILLGEFHVKKHPDLARTTRVRENGVTLEYKVFKSTAEEEAVEGEEGESERLVEYEGEIETRKMKVDFGFLVGQHAKEIKWKLTNQYREIKKQRPLMESELTYMKLVENAAQSVSNVPSLM</sequence>
<evidence type="ECO:0000313" key="2">
    <source>
        <dbReference type="EMBL" id="CAD9338125.1"/>
    </source>
</evidence>
<reference evidence="2" key="1">
    <citation type="submission" date="2021-01" db="EMBL/GenBank/DDBJ databases">
        <authorList>
            <person name="Corre E."/>
            <person name="Pelletier E."/>
            <person name="Niang G."/>
            <person name="Scheremetjew M."/>
            <person name="Finn R."/>
            <person name="Kale V."/>
            <person name="Holt S."/>
            <person name="Cochrane G."/>
            <person name="Meng A."/>
            <person name="Brown T."/>
            <person name="Cohen L."/>
        </authorList>
    </citation>
    <scope>NUCLEOTIDE SEQUENCE</scope>
    <source>
        <strain evidence="2">Pop2</strain>
    </source>
</reference>
<protein>
    <submittedName>
        <fullName evidence="2">Uncharacterized protein</fullName>
    </submittedName>
</protein>
<dbReference type="AlphaFoldDB" id="A0A7S2EI63"/>
<organism evidence="2">
    <name type="scientific">Ditylum brightwellii</name>
    <dbReference type="NCBI Taxonomy" id="49249"/>
    <lineage>
        <taxon>Eukaryota</taxon>
        <taxon>Sar</taxon>
        <taxon>Stramenopiles</taxon>
        <taxon>Ochrophyta</taxon>
        <taxon>Bacillariophyta</taxon>
        <taxon>Mediophyceae</taxon>
        <taxon>Lithodesmiophycidae</taxon>
        <taxon>Lithodesmiales</taxon>
        <taxon>Lithodesmiaceae</taxon>
        <taxon>Ditylum</taxon>
    </lineage>
</organism>
<proteinExistence type="predicted"/>
<evidence type="ECO:0000256" key="1">
    <source>
        <dbReference type="SAM" id="MobiDB-lite"/>
    </source>
</evidence>
<name>A0A7S2EI63_9STRA</name>
<accession>A0A7S2EI63</accession>
<feature type="compositionally biased region" description="Basic and acidic residues" evidence="1">
    <location>
        <begin position="162"/>
        <end position="182"/>
    </location>
</feature>
<gene>
    <name evidence="2" type="ORF">DBRI1063_LOCUS15111</name>
</gene>
<dbReference type="EMBL" id="HBGN01023664">
    <property type="protein sequence ID" value="CAD9338125.1"/>
    <property type="molecule type" value="Transcribed_RNA"/>
</dbReference>